<evidence type="ECO:0000313" key="3">
    <source>
        <dbReference type="Proteomes" id="UP000049855"/>
    </source>
</evidence>
<dbReference type="SUPFAM" id="SSF88723">
    <property type="entry name" value="PIN domain-like"/>
    <property type="match status" value="1"/>
</dbReference>
<dbReference type="InterPro" id="IPR002716">
    <property type="entry name" value="PIN_dom"/>
</dbReference>
<organism evidence="2 3">
    <name type="scientific">Sporomusa ovata</name>
    <dbReference type="NCBI Taxonomy" id="2378"/>
    <lineage>
        <taxon>Bacteria</taxon>
        <taxon>Bacillati</taxon>
        <taxon>Bacillota</taxon>
        <taxon>Negativicutes</taxon>
        <taxon>Selenomonadales</taxon>
        <taxon>Sporomusaceae</taxon>
        <taxon>Sporomusa</taxon>
    </lineage>
</organism>
<dbReference type="RefSeq" id="WP_021167754.1">
    <property type="nucleotide sequence ID" value="NZ_CTRP01000008.1"/>
</dbReference>
<dbReference type="Pfam" id="PF01850">
    <property type="entry name" value="PIN"/>
    <property type="match status" value="1"/>
</dbReference>
<dbReference type="AlphaFoldDB" id="A0A0U1KXH9"/>
<dbReference type="InterPro" id="IPR029060">
    <property type="entry name" value="PIN-like_dom_sf"/>
</dbReference>
<gene>
    <name evidence="2" type="ORF">SpAn4DRAFT_4811</name>
</gene>
<keyword evidence="3" id="KW-1185">Reference proteome</keyword>
<dbReference type="Proteomes" id="UP000049855">
    <property type="component" value="Unassembled WGS sequence"/>
</dbReference>
<name>A0A0U1KXH9_9FIRM</name>
<dbReference type="EMBL" id="CTRP01000008">
    <property type="protein sequence ID" value="CQR72122.1"/>
    <property type="molecule type" value="Genomic_DNA"/>
</dbReference>
<sequence length="122" mass="14231">MNIVDANVILRYLLNDEEELATRAADILENNFVHIPNEVLVEVVYVLEKVYKIERTDIFDAIIELLSYDNIEAEKDVIAAALDLYKTRKFDVVDTILYAYHKISDHTIYTFDQKLEKYISQG</sequence>
<dbReference type="Gene3D" id="3.40.50.1010">
    <property type="entry name" value="5'-nuclease"/>
    <property type="match status" value="1"/>
</dbReference>
<evidence type="ECO:0000313" key="2">
    <source>
        <dbReference type="EMBL" id="CQR72122.1"/>
    </source>
</evidence>
<reference evidence="3" key="1">
    <citation type="submission" date="2015-03" db="EMBL/GenBank/DDBJ databases">
        <authorList>
            <person name="Nijsse Bart"/>
        </authorList>
    </citation>
    <scope>NUCLEOTIDE SEQUENCE [LARGE SCALE GENOMIC DNA]</scope>
</reference>
<accession>A0A0U1KXH9</accession>
<proteinExistence type="predicted"/>
<evidence type="ECO:0000259" key="1">
    <source>
        <dbReference type="Pfam" id="PF01850"/>
    </source>
</evidence>
<protein>
    <recommendedName>
        <fullName evidence="1">PIN domain-containing protein</fullName>
    </recommendedName>
</protein>
<feature type="domain" description="PIN" evidence="1">
    <location>
        <begin position="3"/>
        <end position="118"/>
    </location>
</feature>